<keyword evidence="2" id="KW-1185">Reference proteome</keyword>
<proteinExistence type="predicted"/>
<accession>A0ABP7QJJ3</accession>
<name>A0ABP7QJJ3_9BURK</name>
<dbReference type="Gene3D" id="3.40.50.1820">
    <property type="entry name" value="alpha/beta hydrolase"/>
    <property type="match status" value="1"/>
</dbReference>
<evidence type="ECO:0000313" key="2">
    <source>
        <dbReference type="Proteomes" id="UP001501627"/>
    </source>
</evidence>
<sequence>MASRIVAPYYPIIYVRGFAATMSEIEDTTADPYMGFNRGAAVLRQDYEKKPIRFIFESPLLRLMKDHQYSDAFHDGGDHYDAGTAPVRSIWVFRYYESVSQSLGTGQRVSIEQFAADLRRFILQVRQAVCGDDAQQRDAFKVYLVAHSMGGLVCRTYLQNTCRYGAPDAADNAALELTAKGAKAHYVDKVYTYGTPHGGIDLMGVNTPNLGSLDVLQLGNFNRDRMREYLRLSKDAAVNQLDGAFAPERLFCFVGSNYKDYDAFGGLSKYAAGPMSDGLVLMSNAVVQDAPRAVGWRSHSGPQGMVNSEAGYQNLRRFLFGQWRVTATLEVDSLPLARNVQDKKDAGADVKGSYYFDVSTQVRAGANYRLNERRVSQESALLETYDELTKQNKPVYLFTGYLLEQARLANDQALMFQIDLGIHVPAFQVDRKFWFDEYFDGFLYRETITFAVRAGTIRYGLASKNGLGEAPAKADLDLGKDGGRSLRIPLATAAGVLPGFAGALVLSVDPWNT</sequence>
<comment type="caution">
    <text evidence="1">The sequence shown here is derived from an EMBL/GenBank/DDBJ whole genome shotgun (WGS) entry which is preliminary data.</text>
</comment>
<organism evidence="1 2">
    <name type="scientific">Comamonas faecalis</name>
    <dbReference type="NCBI Taxonomy" id="1387849"/>
    <lineage>
        <taxon>Bacteria</taxon>
        <taxon>Pseudomonadati</taxon>
        <taxon>Pseudomonadota</taxon>
        <taxon>Betaproteobacteria</taxon>
        <taxon>Burkholderiales</taxon>
        <taxon>Comamonadaceae</taxon>
        <taxon>Comamonas</taxon>
    </lineage>
</organism>
<protein>
    <recommendedName>
        <fullName evidence="3">Alpha/beta hydrolase</fullName>
    </recommendedName>
</protein>
<reference evidence="2" key="1">
    <citation type="journal article" date="2019" name="Int. J. Syst. Evol. Microbiol.">
        <title>The Global Catalogue of Microorganisms (GCM) 10K type strain sequencing project: providing services to taxonomists for standard genome sequencing and annotation.</title>
        <authorList>
            <consortium name="The Broad Institute Genomics Platform"/>
            <consortium name="The Broad Institute Genome Sequencing Center for Infectious Disease"/>
            <person name="Wu L."/>
            <person name="Ma J."/>
        </authorList>
    </citation>
    <scope>NUCLEOTIDE SEQUENCE [LARGE SCALE GENOMIC DNA]</scope>
    <source>
        <strain evidence="2">JCM 17561</strain>
    </source>
</reference>
<dbReference type="InterPro" id="IPR029058">
    <property type="entry name" value="AB_hydrolase_fold"/>
</dbReference>
<dbReference type="RefSeq" id="WP_103046128.1">
    <property type="nucleotide sequence ID" value="NZ_BAABBP010000002.1"/>
</dbReference>
<gene>
    <name evidence="1" type="ORF">GCM10022279_03820</name>
</gene>
<evidence type="ECO:0000313" key="1">
    <source>
        <dbReference type="EMBL" id="GAA3983663.1"/>
    </source>
</evidence>
<dbReference type="Proteomes" id="UP001501627">
    <property type="component" value="Unassembled WGS sequence"/>
</dbReference>
<dbReference type="EMBL" id="BAABBP010000002">
    <property type="protein sequence ID" value="GAA3983663.1"/>
    <property type="molecule type" value="Genomic_DNA"/>
</dbReference>
<evidence type="ECO:0008006" key="3">
    <source>
        <dbReference type="Google" id="ProtNLM"/>
    </source>
</evidence>
<dbReference type="SUPFAM" id="SSF53474">
    <property type="entry name" value="alpha/beta-Hydrolases"/>
    <property type="match status" value="1"/>
</dbReference>